<feature type="domain" description="Core-binding (CB)" evidence="8">
    <location>
        <begin position="68"/>
        <end position="149"/>
    </location>
</feature>
<dbReference type="EMBL" id="CP036170">
    <property type="protein sequence ID" value="QBF76279.1"/>
    <property type="molecule type" value="Genomic_DNA"/>
</dbReference>
<keyword evidence="5" id="KW-0233">DNA recombination</keyword>
<feature type="domain" description="Tyr recombinase" evidence="7">
    <location>
        <begin position="175"/>
        <end position="386"/>
    </location>
</feature>
<dbReference type="PANTHER" id="PTHR30629:SF2">
    <property type="entry name" value="PROPHAGE INTEGRASE INTS-RELATED"/>
    <property type="match status" value="1"/>
</dbReference>
<evidence type="ECO:0000256" key="2">
    <source>
        <dbReference type="ARBA" id="ARBA00008857"/>
    </source>
</evidence>
<dbReference type="Pfam" id="PF00589">
    <property type="entry name" value="Phage_integrase"/>
    <property type="match status" value="1"/>
</dbReference>
<dbReference type="InterPro" id="IPR004107">
    <property type="entry name" value="Integrase_SAM-like_N"/>
</dbReference>
<evidence type="ECO:0000259" key="7">
    <source>
        <dbReference type="PROSITE" id="PS51898"/>
    </source>
</evidence>
<evidence type="ECO:0000256" key="5">
    <source>
        <dbReference type="ARBA" id="ARBA00023172"/>
    </source>
</evidence>
<dbReference type="InterPro" id="IPR002104">
    <property type="entry name" value="Integrase_catalytic"/>
</dbReference>
<dbReference type="InterPro" id="IPR050808">
    <property type="entry name" value="Phage_Integrase"/>
</dbReference>
<dbReference type="Proteomes" id="UP000289664">
    <property type="component" value="Chromosome"/>
</dbReference>
<dbReference type="PROSITE" id="PS51900">
    <property type="entry name" value="CB"/>
    <property type="match status" value="1"/>
</dbReference>
<evidence type="ECO:0000256" key="6">
    <source>
        <dbReference type="PROSITE-ProRule" id="PRU01248"/>
    </source>
</evidence>
<organism evidence="9 10">
    <name type="scientific">Clostridium scindens (strain ATCC 35704 / DSM 5676 / VPI 13733 / 19)</name>
    <dbReference type="NCBI Taxonomy" id="411468"/>
    <lineage>
        <taxon>Bacteria</taxon>
        <taxon>Bacillati</taxon>
        <taxon>Bacillota</taxon>
        <taxon>Clostridia</taxon>
        <taxon>Lachnospirales</taxon>
        <taxon>Lachnospiraceae</taxon>
    </lineage>
</organism>
<evidence type="ECO:0000256" key="3">
    <source>
        <dbReference type="ARBA" id="ARBA00022908"/>
    </source>
</evidence>
<dbReference type="CDD" id="cd01189">
    <property type="entry name" value="INT_ICEBs1_C_like"/>
    <property type="match status" value="1"/>
</dbReference>
<dbReference type="InterPro" id="IPR044068">
    <property type="entry name" value="CB"/>
</dbReference>
<keyword evidence="4 6" id="KW-0238">DNA-binding</keyword>
<comment type="similarity">
    <text evidence="2">Belongs to the 'phage' integrase family.</text>
</comment>
<dbReference type="PROSITE" id="PS51898">
    <property type="entry name" value="TYR_RECOMBINASE"/>
    <property type="match status" value="1"/>
</dbReference>
<sequence length="409" mass="48366">MMFGIIEWSVGDIQLNRGKFCFSVEIELCDSVIKQQKGGYLKESEAKEERERVIGALYSNHYAVYANTSVQDFYEFWLEEVKKKSLSYNSYYSFKKTVQNYILPLYGRLSMGKLRKNHVKRIYKKTYETSPSVAKIVKTVLTTSFKYALRYGYVEEDYVTGLKWNRVIKKSSKSGQKKALTIQEIQHLLSESRDTPIGLPIMFAVLMGMRRGEIVGLKYTDINYELKTIYIQRQLGRNPNMKETNMKLKTYTKQEIDLKTPASRRKIKIPDMVFEMIMEERTRYERHKNRRKGEFQDLDFIYCSTYGRPRTGNYLGKQLHDFILNHDVPYINWRILRYTYATTILKAGYSLKAVSKTLGHTKKEFTADHYVDMKELIRDFQPSVEMTTGNEEKTMWEWSLTEEMERLLE</sequence>
<evidence type="ECO:0000256" key="1">
    <source>
        <dbReference type="ARBA" id="ARBA00003283"/>
    </source>
</evidence>
<dbReference type="GO" id="GO:0003677">
    <property type="term" value="F:DNA binding"/>
    <property type="evidence" value="ECO:0007669"/>
    <property type="project" value="UniProtKB-UniRule"/>
</dbReference>
<gene>
    <name evidence="9" type="primary">xerD_7</name>
    <name evidence="9" type="ORF">HDCHBGLK_03696</name>
</gene>
<dbReference type="InterPro" id="IPR013762">
    <property type="entry name" value="Integrase-like_cat_sf"/>
</dbReference>
<dbReference type="SUPFAM" id="SSF56349">
    <property type="entry name" value="DNA breaking-rejoining enzymes"/>
    <property type="match status" value="1"/>
</dbReference>
<dbReference type="InterPro" id="IPR011010">
    <property type="entry name" value="DNA_brk_join_enz"/>
</dbReference>
<dbReference type="Pfam" id="PF14659">
    <property type="entry name" value="Phage_int_SAM_3"/>
    <property type="match status" value="1"/>
</dbReference>
<reference evidence="9 10" key="1">
    <citation type="journal article" date="2019" name="Appl. Environ. Microbiol.">
        <title>Clostridium scindens ATCC 35704: integration of nutritional requirements, the complete genome sequence, and global transcriptional responses to bile acids.</title>
        <authorList>
            <person name="Devendran S."/>
            <person name="Shrestha R."/>
            <person name="Alves J.M.P."/>
            <person name="Wolf P.G."/>
            <person name="Ly L."/>
            <person name="Hernandez A.G."/>
            <person name="Mendez-Garcia C."/>
            <person name="Inboden A."/>
            <person name="Wiley J."/>
            <person name="Paul O."/>
            <person name="Allen A."/>
            <person name="Springer E."/>
            <person name="Wright C.L."/>
            <person name="Fields C.J."/>
            <person name="Daniel S.L."/>
            <person name="Ridlon J.M."/>
        </authorList>
    </citation>
    <scope>NUCLEOTIDE SEQUENCE [LARGE SCALE GENOMIC DNA]</scope>
    <source>
        <strain evidence="9 10">ATCC 35704</strain>
    </source>
</reference>
<name>A0A494WRS5_CLOS5</name>
<accession>A0A494WRS5</accession>
<dbReference type="Gene3D" id="1.10.443.10">
    <property type="entry name" value="Intergrase catalytic core"/>
    <property type="match status" value="1"/>
</dbReference>
<comment type="function">
    <text evidence="1">Site-specific tyrosine recombinase, which acts by catalyzing the cutting and rejoining of the recombining DNA molecules.</text>
</comment>
<dbReference type="OrthoDB" id="9785687at2"/>
<keyword evidence="3" id="KW-0229">DNA integration</keyword>
<evidence type="ECO:0000313" key="9">
    <source>
        <dbReference type="EMBL" id="QBF76279.1"/>
    </source>
</evidence>
<dbReference type="InterPro" id="IPR010998">
    <property type="entry name" value="Integrase_recombinase_N"/>
</dbReference>
<keyword evidence="10" id="KW-1185">Reference proteome</keyword>
<dbReference type="GO" id="GO:0015074">
    <property type="term" value="P:DNA integration"/>
    <property type="evidence" value="ECO:0007669"/>
    <property type="project" value="UniProtKB-KW"/>
</dbReference>
<dbReference type="GO" id="GO:0006310">
    <property type="term" value="P:DNA recombination"/>
    <property type="evidence" value="ECO:0007669"/>
    <property type="project" value="UniProtKB-KW"/>
</dbReference>
<dbReference type="AlphaFoldDB" id="A0A494WRS5"/>
<proteinExistence type="inferred from homology"/>
<evidence type="ECO:0000256" key="4">
    <source>
        <dbReference type="ARBA" id="ARBA00023125"/>
    </source>
</evidence>
<dbReference type="KEGG" id="csci:HDCHBGLK_03696"/>
<protein>
    <submittedName>
        <fullName evidence="9">Tyrosine recombinase XerD</fullName>
    </submittedName>
</protein>
<evidence type="ECO:0000259" key="8">
    <source>
        <dbReference type="PROSITE" id="PS51900"/>
    </source>
</evidence>
<dbReference type="Gene3D" id="1.10.150.130">
    <property type="match status" value="1"/>
</dbReference>
<dbReference type="PANTHER" id="PTHR30629">
    <property type="entry name" value="PROPHAGE INTEGRASE"/>
    <property type="match status" value="1"/>
</dbReference>
<evidence type="ECO:0000313" key="10">
    <source>
        <dbReference type="Proteomes" id="UP000289664"/>
    </source>
</evidence>